<comment type="caution">
    <text evidence="1">The sequence shown here is derived from an EMBL/GenBank/DDBJ whole genome shotgun (WGS) entry which is preliminary data.</text>
</comment>
<protein>
    <submittedName>
        <fullName evidence="1">Uncharacterized protein</fullName>
    </submittedName>
</protein>
<dbReference type="Proteomes" id="UP000828941">
    <property type="component" value="Chromosome 1"/>
</dbReference>
<evidence type="ECO:0000313" key="1">
    <source>
        <dbReference type="EMBL" id="KAI4357698.1"/>
    </source>
</evidence>
<accession>A0ACB9QA39</accession>
<proteinExistence type="predicted"/>
<evidence type="ECO:0000313" key="2">
    <source>
        <dbReference type="Proteomes" id="UP000828941"/>
    </source>
</evidence>
<sequence>MDDYYMNPFNLVEDVDQGRATFSFNTNNSSTAVKMIISPEGVLKIMERDPNISSWCVDREAPNQGCDLYGTRGAFGVCRNNKTPICSCLKGFAPKSQEEWKKGNWNSGCLRRSELFCDQNTSALTSKKGHMDGFWARIGCLTWSRELVDIQVFASNGEDVFIRLAHTELDEHGISTLKVIGSITAVSGFVAWQLWCEGKVLDLIDESMADSYSPSEAMRCIHVGLLCIQDHVADRPSMPAVVSMLSNQTDRPQPKEPTFTVQSLSPNDLQSRSDIIVLLEWNHNI</sequence>
<organism evidence="1 2">
    <name type="scientific">Bauhinia variegata</name>
    <name type="common">Purple orchid tree</name>
    <name type="synonym">Phanera variegata</name>
    <dbReference type="NCBI Taxonomy" id="167791"/>
    <lineage>
        <taxon>Eukaryota</taxon>
        <taxon>Viridiplantae</taxon>
        <taxon>Streptophyta</taxon>
        <taxon>Embryophyta</taxon>
        <taxon>Tracheophyta</taxon>
        <taxon>Spermatophyta</taxon>
        <taxon>Magnoliopsida</taxon>
        <taxon>eudicotyledons</taxon>
        <taxon>Gunneridae</taxon>
        <taxon>Pentapetalae</taxon>
        <taxon>rosids</taxon>
        <taxon>fabids</taxon>
        <taxon>Fabales</taxon>
        <taxon>Fabaceae</taxon>
        <taxon>Cercidoideae</taxon>
        <taxon>Cercideae</taxon>
        <taxon>Bauhiniinae</taxon>
        <taxon>Bauhinia</taxon>
    </lineage>
</organism>
<name>A0ACB9QA39_BAUVA</name>
<dbReference type="EMBL" id="CM039426">
    <property type="protein sequence ID" value="KAI4357698.1"/>
    <property type="molecule type" value="Genomic_DNA"/>
</dbReference>
<gene>
    <name evidence="1" type="ORF">L6164_001632</name>
</gene>
<keyword evidence="2" id="KW-1185">Reference proteome</keyword>
<reference evidence="1 2" key="1">
    <citation type="journal article" date="2022" name="DNA Res.">
        <title>Chromosomal-level genome assembly of the orchid tree Bauhinia variegata (Leguminosae; Cercidoideae) supports the allotetraploid origin hypothesis of Bauhinia.</title>
        <authorList>
            <person name="Zhong Y."/>
            <person name="Chen Y."/>
            <person name="Zheng D."/>
            <person name="Pang J."/>
            <person name="Liu Y."/>
            <person name="Luo S."/>
            <person name="Meng S."/>
            <person name="Qian L."/>
            <person name="Wei D."/>
            <person name="Dai S."/>
            <person name="Zhou R."/>
        </authorList>
    </citation>
    <scope>NUCLEOTIDE SEQUENCE [LARGE SCALE GENOMIC DNA]</scope>
    <source>
        <strain evidence="1">BV-YZ2020</strain>
    </source>
</reference>